<dbReference type="Proteomes" id="UP001329430">
    <property type="component" value="Chromosome 4"/>
</dbReference>
<dbReference type="FunFam" id="3.40.50.1820:FF:000096">
    <property type="entry name" value="Carboxypeptidase vitellogenic-like"/>
    <property type="match status" value="1"/>
</dbReference>
<name>A0AAN7ZFY0_9COLE</name>
<evidence type="ECO:0000313" key="9">
    <source>
        <dbReference type="Proteomes" id="UP001329430"/>
    </source>
</evidence>
<dbReference type="GO" id="GO:0006508">
    <property type="term" value="P:proteolysis"/>
    <property type="evidence" value="ECO:0007669"/>
    <property type="project" value="UniProtKB-KW"/>
</dbReference>
<sequence>MSTPSTMSFLLYSLFLLTYISQTQSFTNVYPKIKPEEYKNSGHQPLILTPLIKQGRIKEAQRAASVVFSDLRQVNSFAAYLTVNEQFNSNLFFWFFPSQIDYANAPVILWLQGGPGATSLLGLFTENGPFIVTPKEKLTLRKYSWTSSHSVIYIDNPVGTGYSFTDDGGYSQNETVIGENLYNALLQFFQLFPELQRNAFFVSGESYAGKYVPAVCYTIHKKNSGAVQKINLKGLSMGNGLSDPINQLRYGEYLYQIGLIDSNVKKMIIEAEIKGIEYIQKGDYVSAFGIFDNLLNGDLNNHSSLFKNVTGFNNYFNYLIADDPDSSYMGKFIQRSDVRSAIHVGDAIFNGQNELVEKNLISDIMRSVRDWVSELLSHYRVLIYNGQLDIIVAYPLTVNYLKNLNFSAAEEYKTAPRYPWRMHNDIAGYVKVAGNLTEVMVRNAGHMVPTDQPKWALDLITRFTRNKPYHNA</sequence>
<protein>
    <recommendedName>
        <fullName evidence="7">Carboxypeptidase</fullName>
        <ecNumber evidence="7">3.4.16.-</ecNumber>
    </recommendedName>
</protein>
<keyword evidence="6" id="KW-0325">Glycoprotein</keyword>
<comment type="caution">
    <text evidence="8">The sequence shown here is derived from an EMBL/GenBank/DDBJ whole genome shotgun (WGS) entry which is preliminary data.</text>
</comment>
<dbReference type="InterPro" id="IPR033124">
    <property type="entry name" value="Ser_caboxypep_his_AS"/>
</dbReference>
<comment type="similarity">
    <text evidence="1 7">Belongs to the peptidase S10 family.</text>
</comment>
<evidence type="ECO:0000256" key="5">
    <source>
        <dbReference type="ARBA" id="ARBA00022801"/>
    </source>
</evidence>
<evidence type="ECO:0000256" key="7">
    <source>
        <dbReference type="RuleBase" id="RU361156"/>
    </source>
</evidence>
<dbReference type="AlphaFoldDB" id="A0AAN7ZFY0"/>
<dbReference type="Pfam" id="PF00450">
    <property type="entry name" value="Peptidase_S10"/>
    <property type="match status" value="1"/>
</dbReference>
<dbReference type="InterPro" id="IPR029058">
    <property type="entry name" value="AB_hydrolase_fold"/>
</dbReference>
<keyword evidence="4 7" id="KW-0732">Signal</keyword>
<dbReference type="SUPFAM" id="SSF53474">
    <property type="entry name" value="alpha/beta-Hydrolases"/>
    <property type="match status" value="1"/>
</dbReference>
<feature type="signal peptide" evidence="7">
    <location>
        <begin position="1"/>
        <end position="25"/>
    </location>
</feature>
<evidence type="ECO:0000256" key="2">
    <source>
        <dbReference type="ARBA" id="ARBA00022645"/>
    </source>
</evidence>
<feature type="chain" id="PRO_5042661513" description="Carboxypeptidase" evidence="7">
    <location>
        <begin position="26"/>
        <end position="472"/>
    </location>
</feature>
<dbReference type="PROSITE" id="PS00560">
    <property type="entry name" value="CARBOXYPEPT_SER_HIS"/>
    <property type="match status" value="1"/>
</dbReference>
<dbReference type="EMBL" id="JAVRBK010000004">
    <property type="protein sequence ID" value="KAK5644825.1"/>
    <property type="molecule type" value="Genomic_DNA"/>
</dbReference>
<evidence type="ECO:0000256" key="4">
    <source>
        <dbReference type="ARBA" id="ARBA00022729"/>
    </source>
</evidence>
<keyword evidence="3 7" id="KW-0645">Protease</keyword>
<dbReference type="GO" id="GO:0004185">
    <property type="term" value="F:serine-type carboxypeptidase activity"/>
    <property type="evidence" value="ECO:0007669"/>
    <property type="project" value="UniProtKB-UniRule"/>
</dbReference>
<keyword evidence="5 7" id="KW-0378">Hydrolase</keyword>
<keyword evidence="9" id="KW-1185">Reference proteome</keyword>
<dbReference type="PROSITE" id="PS00131">
    <property type="entry name" value="CARBOXYPEPT_SER_SER"/>
    <property type="match status" value="1"/>
</dbReference>
<proteinExistence type="inferred from homology"/>
<dbReference type="EC" id="3.4.16.-" evidence="7"/>
<dbReference type="PANTHER" id="PTHR11802">
    <property type="entry name" value="SERINE PROTEASE FAMILY S10 SERINE CARBOXYPEPTIDASE"/>
    <property type="match status" value="1"/>
</dbReference>
<reference evidence="8 9" key="1">
    <citation type="journal article" date="2024" name="Insects">
        <title>An Improved Chromosome-Level Genome Assembly of the Firefly Pyrocoelia pectoralis.</title>
        <authorList>
            <person name="Fu X."/>
            <person name="Meyer-Rochow V.B."/>
            <person name="Ballantyne L."/>
            <person name="Zhu X."/>
        </authorList>
    </citation>
    <scope>NUCLEOTIDE SEQUENCE [LARGE SCALE GENOMIC DNA]</scope>
    <source>
        <strain evidence="8">XCY_ONT2</strain>
    </source>
</reference>
<evidence type="ECO:0000256" key="1">
    <source>
        <dbReference type="ARBA" id="ARBA00009431"/>
    </source>
</evidence>
<dbReference type="PANTHER" id="PTHR11802:SF472">
    <property type="entry name" value="SERINE CARBOXYPEPTIDASE CPVL-RELATED"/>
    <property type="match status" value="1"/>
</dbReference>
<organism evidence="8 9">
    <name type="scientific">Pyrocoelia pectoralis</name>
    <dbReference type="NCBI Taxonomy" id="417401"/>
    <lineage>
        <taxon>Eukaryota</taxon>
        <taxon>Metazoa</taxon>
        <taxon>Ecdysozoa</taxon>
        <taxon>Arthropoda</taxon>
        <taxon>Hexapoda</taxon>
        <taxon>Insecta</taxon>
        <taxon>Pterygota</taxon>
        <taxon>Neoptera</taxon>
        <taxon>Endopterygota</taxon>
        <taxon>Coleoptera</taxon>
        <taxon>Polyphaga</taxon>
        <taxon>Elateriformia</taxon>
        <taxon>Elateroidea</taxon>
        <taxon>Lampyridae</taxon>
        <taxon>Lampyrinae</taxon>
        <taxon>Pyrocoelia</taxon>
    </lineage>
</organism>
<keyword evidence="2 7" id="KW-0121">Carboxypeptidase</keyword>
<evidence type="ECO:0000256" key="6">
    <source>
        <dbReference type="ARBA" id="ARBA00023180"/>
    </source>
</evidence>
<dbReference type="Gene3D" id="3.40.50.1820">
    <property type="entry name" value="alpha/beta hydrolase"/>
    <property type="match status" value="1"/>
</dbReference>
<dbReference type="InterPro" id="IPR018202">
    <property type="entry name" value="Ser_caboxypep_ser_AS"/>
</dbReference>
<dbReference type="PRINTS" id="PR00724">
    <property type="entry name" value="CRBOXYPTASEC"/>
</dbReference>
<evidence type="ECO:0000313" key="8">
    <source>
        <dbReference type="EMBL" id="KAK5644825.1"/>
    </source>
</evidence>
<accession>A0AAN7ZFY0</accession>
<gene>
    <name evidence="8" type="ORF">RI129_006125</name>
</gene>
<dbReference type="InterPro" id="IPR001563">
    <property type="entry name" value="Peptidase_S10"/>
</dbReference>
<evidence type="ECO:0000256" key="3">
    <source>
        <dbReference type="ARBA" id="ARBA00022670"/>
    </source>
</evidence>